<feature type="domain" description="ABC transporter" evidence="10">
    <location>
        <begin position="253"/>
        <end position="499"/>
    </location>
</feature>
<name>A0A2Z2NVM7_9GAMM</name>
<dbReference type="PANTHER" id="PTHR43790">
    <property type="entry name" value="CARBOHYDRATE TRANSPORT ATP-BINDING PROTEIN MG119-RELATED"/>
    <property type="match status" value="1"/>
</dbReference>
<dbReference type="SUPFAM" id="SSF52540">
    <property type="entry name" value="P-loop containing nucleoside triphosphate hydrolases"/>
    <property type="match status" value="2"/>
</dbReference>
<dbReference type="GO" id="GO:0005886">
    <property type="term" value="C:plasma membrane"/>
    <property type="evidence" value="ECO:0007669"/>
    <property type="project" value="UniProtKB-SubCell"/>
</dbReference>
<evidence type="ECO:0000313" key="11">
    <source>
        <dbReference type="EMBL" id="ASJ75532.1"/>
    </source>
</evidence>
<evidence type="ECO:0000256" key="4">
    <source>
        <dbReference type="ARBA" id="ARBA00022597"/>
    </source>
</evidence>
<organism evidence="11 12">
    <name type="scientific">Granulosicoccus antarcticus IMCC3135</name>
    <dbReference type="NCBI Taxonomy" id="1192854"/>
    <lineage>
        <taxon>Bacteria</taxon>
        <taxon>Pseudomonadati</taxon>
        <taxon>Pseudomonadota</taxon>
        <taxon>Gammaproteobacteria</taxon>
        <taxon>Chromatiales</taxon>
        <taxon>Granulosicoccaceae</taxon>
        <taxon>Granulosicoccus</taxon>
    </lineage>
</organism>
<evidence type="ECO:0000256" key="5">
    <source>
        <dbReference type="ARBA" id="ARBA00022737"/>
    </source>
</evidence>
<dbReference type="KEGG" id="gai:IMCC3135_27390"/>
<evidence type="ECO:0000256" key="8">
    <source>
        <dbReference type="ARBA" id="ARBA00022967"/>
    </source>
</evidence>
<evidence type="ECO:0000259" key="10">
    <source>
        <dbReference type="PROSITE" id="PS50893"/>
    </source>
</evidence>
<dbReference type="InterPro" id="IPR017871">
    <property type="entry name" value="ABC_transporter-like_CS"/>
</dbReference>
<comment type="subcellular location">
    <subcellularLocation>
        <location evidence="1">Cell membrane</location>
        <topology evidence="1">Peripheral membrane protein</topology>
    </subcellularLocation>
</comment>
<evidence type="ECO:0000256" key="6">
    <source>
        <dbReference type="ARBA" id="ARBA00022741"/>
    </source>
</evidence>
<reference evidence="11 12" key="1">
    <citation type="submission" date="2016-12" db="EMBL/GenBank/DDBJ databases">
        <authorList>
            <person name="Song W.-J."/>
            <person name="Kurnit D.M."/>
        </authorList>
    </citation>
    <scope>NUCLEOTIDE SEQUENCE [LARGE SCALE GENOMIC DNA]</scope>
    <source>
        <strain evidence="11 12">IMCC3135</strain>
    </source>
</reference>
<dbReference type="InterPro" id="IPR003439">
    <property type="entry name" value="ABC_transporter-like_ATP-bd"/>
</dbReference>
<dbReference type="AlphaFoldDB" id="A0A2Z2NVM7"/>
<dbReference type="PROSITE" id="PS50893">
    <property type="entry name" value="ABC_TRANSPORTER_2"/>
    <property type="match status" value="2"/>
</dbReference>
<accession>A0A2Z2NVM7</accession>
<proteinExistence type="predicted"/>
<keyword evidence="11" id="KW-0378">Hydrolase</keyword>
<dbReference type="OrthoDB" id="9776369at2"/>
<evidence type="ECO:0000256" key="3">
    <source>
        <dbReference type="ARBA" id="ARBA00022475"/>
    </source>
</evidence>
<dbReference type="InterPro" id="IPR050107">
    <property type="entry name" value="ABC_carbohydrate_import_ATPase"/>
</dbReference>
<dbReference type="Pfam" id="PF00005">
    <property type="entry name" value="ABC_tran"/>
    <property type="match status" value="2"/>
</dbReference>
<dbReference type="InterPro" id="IPR003593">
    <property type="entry name" value="AAA+_ATPase"/>
</dbReference>
<dbReference type="CDD" id="cd03216">
    <property type="entry name" value="ABC_Carb_Monos_I"/>
    <property type="match status" value="1"/>
</dbReference>
<keyword evidence="5" id="KW-0677">Repeat</keyword>
<dbReference type="InterPro" id="IPR027417">
    <property type="entry name" value="P-loop_NTPase"/>
</dbReference>
<dbReference type="FunFam" id="3.40.50.300:FF:000127">
    <property type="entry name" value="Ribose import ATP-binding protein RbsA"/>
    <property type="match status" value="1"/>
</dbReference>
<dbReference type="Gene3D" id="3.40.50.300">
    <property type="entry name" value="P-loop containing nucleotide triphosphate hydrolases"/>
    <property type="match status" value="2"/>
</dbReference>
<keyword evidence="2" id="KW-0813">Transport</keyword>
<protein>
    <submittedName>
        <fullName evidence="11">Galactose/methyl galactoside import ATP-binding protein MglA</fullName>
        <ecNumber evidence="11">3.6.3.17</ecNumber>
    </submittedName>
</protein>
<dbReference type="Proteomes" id="UP000250079">
    <property type="component" value="Chromosome"/>
</dbReference>
<keyword evidence="8" id="KW-1278">Translocase</keyword>
<feature type="domain" description="ABC transporter" evidence="10">
    <location>
        <begin position="6"/>
        <end position="236"/>
    </location>
</feature>
<evidence type="ECO:0000256" key="9">
    <source>
        <dbReference type="ARBA" id="ARBA00023136"/>
    </source>
</evidence>
<evidence type="ECO:0000256" key="2">
    <source>
        <dbReference type="ARBA" id="ARBA00022448"/>
    </source>
</evidence>
<dbReference type="PROSITE" id="PS00211">
    <property type="entry name" value="ABC_TRANSPORTER_1"/>
    <property type="match status" value="2"/>
</dbReference>
<dbReference type="CDD" id="cd03215">
    <property type="entry name" value="ABC_Carb_Monos_II"/>
    <property type="match status" value="1"/>
</dbReference>
<gene>
    <name evidence="11" type="primary">mglA_3</name>
    <name evidence="11" type="ORF">IMCC3135_27390</name>
</gene>
<keyword evidence="6" id="KW-0547">Nucleotide-binding</keyword>
<dbReference type="GO" id="GO:0016887">
    <property type="term" value="F:ATP hydrolysis activity"/>
    <property type="evidence" value="ECO:0007669"/>
    <property type="project" value="InterPro"/>
</dbReference>
<dbReference type="EC" id="3.6.3.17" evidence="11"/>
<dbReference type="SMART" id="SM00382">
    <property type="entry name" value="AAA"/>
    <property type="match status" value="1"/>
</dbReference>
<evidence type="ECO:0000256" key="7">
    <source>
        <dbReference type="ARBA" id="ARBA00022840"/>
    </source>
</evidence>
<keyword evidence="9" id="KW-0472">Membrane</keyword>
<keyword evidence="12" id="KW-1185">Reference proteome</keyword>
<evidence type="ECO:0000313" key="12">
    <source>
        <dbReference type="Proteomes" id="UP000250079"/>
    </source>
</evidence>
<keyword evidence="3" id="KW-1003">Cell membrane</keyword>
<dbReference type="GO" id="GO:0005524">
    <property type="term" value="F:ATP binding"/>
    <property type="evidence" value="ECO:0007669"/>
    <property type="project" value="UniProtKB-KW"/>
</dbReference>
<keyword evidence="4" id="KW-0762">Sugar transport</keyword>
<sequence>MAVPLVEMIGISKAYPGCLANDAIDLRLEAGRVHALLGENGAGKSTLVKILYGLLASDSGSINWQGKRVNIASPGFARELGIAMVFQHFSLFDSLSVLENIALGMDVDASDELRDQIIEVSARYGLPLNPARSVFTLSVGERQRIEIVRCLLQEPKLLIMDEPTSVLTPAEVEDLFVTLERLADEGMAILYISHKLEEIRQLCDEATILRGGKKVAEADPRAESVHSLAALMMGSEVPSLSVRDGEHSGEVLLSLDTFSQQASDAHGISLQGINLEVHAGEIVGIAGVAGNGQDELLQVLSGEISAQSADALTLCGQQVGHEGVGERRRRGLCCVPEERLGHAAVPDLSLADNAFLTAHHRKSLRLWGFISPRRNRDFANEIIQRFNVQCHGAHSLASSLSGGNLQKFIVGREILQAPRVLVVSQPTWGVDAGAASAIHAAIQELADNGAAILIISQDLDELMQATDRIGALCAGRLSTFFRTRDITVQQVGLLMGGETLDGVVS</sequence>
<dbReference type="EMBL" id="CP018632">
    <property type="protein sequence ID" value="ASJ75532.1"/>
    <property type="molecule type" value="Genomic_DNA"/>
</dbReference>
<keyword evidence="7 11" id="KW-0067">ATP-binding</keyword>
<dbReference type="PANTHER" id="PTHR43790:SF4">
    <property type="entry name" value="GUANOSINE IMPORT ATP-BINDING PROTEIN NUPO"/>
    <property type="match status" value="1"/>
</dbReference>
<evidence type="ECO:0000256" key="1">
    <source>
        <dbReference type="ARBA" id="ARBA00004202"/>
    </source>
</evidence>